<dbReference type="GO" id="GO:0005829">
    <property type="term" value="C:cytosol"/>
    <property type="evidence" value="ECO:0007669"/>
    <property type="project" value="TreeGrafter"/>
</dbReference>
<dbReference type="SUPFAM" id="SSF52343">
    <property type="entry name" value="Ferredoxin reductase-like, C-terminal NADP-linked domain"/>
    <property type="match status" value="1"/>
</dbReference>
<dbReference type="GO" id="GO:0010181">
    <property type="term" value="F:FMN binding"/>
    <property type="evidence" value="ECO:0007669"/>
    <property type="project" value="UniProtKB-UniRule"/>
</dbReference>
<dbReference type="Gene3D" id="1.10.630.10">
    <property type="entry name" value="Cytochrome P450"/>
    <property type="match status" value="1"/>
</dbReference>
<comment type="catalytic activity">
    <reaction evidence="14 15">
        <text>2 oxidized [cytochrome P450] + NADPH = 2 reduced [cytochrome P450] + NADP(+) + H(+)</text>
        <dbReference type="Rhea" id="RHEA:24040"/>
        <dbReference type="Rhea" id="RHEA-COMP:14627"/>
        <dbReference type="Rhea" id="RHEA-COMP:14628"/>
        <dbReference type="ChEBI" id="CHEBI:15378"/>
        <dbReference type="ChEBI" id="CHEBI:55376"/>
        <dbReference type="ChEBI" id="CHEBI:57783"/>
        <dbReference type="ChEBI" id="CHEBI:58349"/>
        <dbReference type="ChEBI" id="CHEBI:60344"/>
        <dbReference type="EC" id="1.6.2.4"/>
    </reaction>
</comment>
<evidence type="ECO:0000256" key="3">
    <source>
        <dbReference type="ARBA" id="ARBA00022448"/>
    </source>
</evidence>
<dbReference type="InterPro" id="IPR017927">
    <property type="entry name" value="FAD-bd_FR_type"/>
</dbReference>
<dbReference type="PANTHER" id="PTHR19384:SF127">
    <property type="entry name" value="BIFUNCTIONAL CYTOCHROME P450_NADPH--P450 REDUCTASE"/>
    <property type="match status" value="1"/>
</dbReference>
<evidence type="ECO:0000259" key="17">
    <source>
        <dbReference type="PROSITE" id="PS50902"/>
    </source>
</evidence>
<feature type="domain" description="FAD-binding FR-type" evidence="18">
    <location>
        <begin position="676"/>
        <end position="919"/>
    </location>
</feature>
<dbReference type="SUPFAM" id="SSF48264">
    <property type="entry name" value="Cytochrome P450"/>
    <property type="match status" value="1"/>
</dbReference>
<reference evidence="19 20" key="1">
    <citation type="journal article" date="2018" name="Front. Microbiol.">
        <title>Genome-Wide Analysis of Corynespora cassiicola Leaf Fall Disease Putative Effectors.</title>
        <authorList>
            <person name="Lopez D."/>
            <person name="Ribeiro S."/>
            <person name="Label P."/>
            <person name="Fumanal B."/>
            <person name="Venisse J.S."/>
            <person name="Kohler A."/>
            <person name="de Oliveira R.R."/>
            <person name="Labutti K."/>
            <person name="Lipzen A."/>
            <person name="Lail K."/>
            <person name="Bauer D."/>
            <person name="Ohm R.A."/>
            <person name="Barry K.W."/>
            <person name="Spatafora J."/>
            <person name="Grigoriev I.V."/>
            <person name="Martin F.M."/>
            <person name="Pujade-Renaud V."/>
        </authorList>
    </citation>
    <scope>NUCLEOTIDE SEQUENCE [LARGE SCALE GENOMIC DNA]</scope>
    <source>
        <strain evidence="19 20">Philippines</strain>
    </source>
</reference>
<dbReference type="GO" id="GO:0003958">
    <property type="term" value="F:NADPH-hemoprotein reductase activity"/>
    <property type="evidence" value="ECO:0007669"/>
    <property type="project" value="UniProtKB-UniRule"/>
</dbReference>
<dbReference type="GO" id="GO:0005506">
    <property type="term" value="F:iron ion binding"/>
    <property type="evidence" value="ECO:0007669"/>
    <property type="project" value="UniProtKB-UniRule"/>
</dbReference>
<evidence type="ECO:0000256" key="8">
    <source>
        <dbReference type="ARBA" id="ARBA00022827"/>
    </source>
</evidence>
<dbReference type="Gene3D" id="3.40.50.80">
    <property type="entry name" value="Nucleotide-binding domain of ferredoxin-NADP reductase (FNR) module"/>
    <property type="match status" value="1"/>
</dbReference>
<evidence type="ECO:0000256" key="4">
    <source>
        <dbReference type="ARBA" id="ARBA00022617"/>
    </source>
</evidence>
<dbReference type="InterPro" id="IPR001433">
    <property type="entry name" value="OxRdtase_FAD/NAD-bd"/>
</dbReference>
<dbReference type="PRINTS" id="PR00369">
    <property type="entry name" value="FLAVODOXIN"/>
</dbReference>
<dbReference type="Gene3D" id="3.40.50.360">
    <property type="match status" value="1"/>
</dbReference>
<gene>
    <name evidence="19" type="ORF">BS50DRAFT_534391</name>
</gene>
<feature type="binding site" description="axial binding residue" evidence="16">
    <location>
        <position position="408"/>
    </location>
    <ligand>
        <name>heme</name>
        <dbReference type="ChEBI" id="CHEBI:30413"/>
    </ligand>
    <ligandPart>
        <name>Fe</name>
        <dbReference type="ChEBI" id="CHEBI:18248"/>
    </ligandPart>
</feature>
<dbReference type="PIRSF" id="PIRSF000209">
    <property type="entry name" value="Bifunctional_P450_P450R"/>
    <property type="match status" value="1"/>
</dbReference>
<dbReference type="OrthoDB" id="1470350at2759"/>
<dbReference type="InterPro" id="IPR023173">
    <property type="entry name" value="NADPH_Cyt_P450_Rdtase_alpha"/>
</dbReference>
<dbReference type="Pfam" id="PF00175">
    <property type="entry name" value="NAD_binding_1"/>
    <property type="match status" value="1"/>
</dbReference>
<dbReference type="InterPro" id="IPR003097">
    <property type="entry name" value="CysJ-like_FAD-binding"/>
</dbReference>
<evidence type="ECO:0000256" key="5">
    <source>
        <dbReference type="ARBA" id="ARBA00022630"/>
    </source>
</evidence>
<dbReference type="Gene3D" id="1.20.990.10">
    <property type="entry name" value="NADPH-cytochrome p450 Reductase, Chain A, domain 3"/>
    <property type="match status" value="1"/>
</dbReference>
<keyword evidence="10 15" id="KW-0249">Electron transport</keyword>
<comment type="cofactor">
    <cofactor evidence="15">
        <name>FAD</name>
        <dbReference type="ChEBI" id="CHEBI:57692"/>
    </cofactor>
    <cofactor evidence="15">
        <name>FMN</name>
        <dbReference type="ChEBI" id="CHEBI:58210"/>
    </cofactor>
</comment>
<evidence type="ECO:0000313" key="20">
    <source>
        <dbReference type="Proteomes" id="UP000240883"/>
    </source>
</evidence>
<dbReference type="CDD" id="cd06206">
    <property type="entry name" value="bifunctional_CYPOR"/>
    <property type="match status" value="1"/>
</dbReference>
<comment type="catalytic activity">
    <reaction evidence="15">
        <text>an organic molecule + reduced [NADPH--hemoprotein reductase] + O2 = an alcohol + oxidized [NADPH--hemoprotein reductase] + H2O + H(+)</text>
        <dbReference type="Rhea" id="RHEA:17149"/>
        <dbReference type="Rhea" id="RHEA-COMP:11964"/>
        <dbReference type="Rhea" id="RHEA-COMP:11965"/>
        <dbReference type="ChEBI" id="CHEBI:15377"/>
        <dbReference type="ChEBI" id="CHEBI:15378"/>
        <dbReference type="ChEBI" id="CHEBI:15379"/>
        <dbReference type="ChEBI" id="CHEBI:30879"/>
        <dbReference type="ChEBI" id="CHEBI:57618"/>
        <dbReference type="ChEBI" id="CHEBI:58210"/>
        <dbReference type="ChEBI" id="CHEBI:142491"/>
        <dbReference type="EC" id="1.14.14.1"/>
    </reaction>
</comment>
<evidence type="ECO:0000256" key="14">
    <source>
        <dbReference type="ARBA" id="ARBA00049342"/>
    </source>
</evidence>
<proteinExistence type="inferred from homology"/>
<dbReference type="InterPro" id="IPR017972">
    <property type="entry name" value="Cyt_P450_CS"/>
</dbReference>
<evidence type="ECO:0000256" key="2">
    <source>
        <dbReference type="ARBA" id="ARBA00010018"/>
    </source>
</evidence>
<evidence type="ECO:0000256" key="15">
    <source>
        <dbReference type="PIRNR" id="PIRNR000209"/>
    </source>
</evidence>
<dbReference type="PROSITE" id="PS50902">
    <property type="entry name" value="FLAVODOXIN_LIKE"/>
    <property type="match status" value="1"/>
</dbReference>
<keyword evidence="8 15" id="KW-0274">FAD</keyword>
<keyword evidence="20" id="KW-1185">Reference proteome</keyword>
<dbReference type="Proteomes" id="UP000240883">
    <property type="component" value="Unassembled WGS sequence"/>
</dbReference>
<dbReference type="InterPro" id="IPR008254">
    <property type="entry name" value="Flavodoxin/NO_synth"/>
</dbReference>
<keyword evidence="7 15" id="KW-0479">Metal-binding</keyword>
<dbReference type="InterPro" id="IPR023206">
    <property type="entry name" value="Bifunctional_P450_P450_red"/>
</dbReference>
<evidence type="ECO:0000313" key="19">
    <source>
        <dbReference type="EMBL" id="PSN61154.1"/>
    </source>
</evidence>
<evidence type="ECO:0000256" key="7">
    <source>
        <dbReference type="ARBA" id="ARBA00022723"/>
    </source>
</evidence>
<dbReference type="InterPro" id="IPR036396">
    <property type="entry name" value="Cyt_P450_sf"/>
</dbReference>
<comment type="similarity">
    <text evidence="2 15">In the N-terminal section; belongs to the cytochrome P450 family.</text>
</comment>
<dbReference type="AlphaFoldDB" id="A0A2T2N6V6"/>
<dbReference type="PROSITE" id="PS00086">
    <property type="entry name" value="CYTOCHROME_P450"/>
    <property type="match status" value="1"/>
</dbReference>
<evidence type="ECO:0000256" key="6">
    <source>
        <dbReference type="ARBA" id="ARBA00022643"/>
    </source>
</evidence>
<keyword evidence="4 15" id="KW-0349">Heme</keyword>
<evidence type="ECO:0000256" key="12">
    <source>
        <dbReference type="ARBA" id="ARBA00023004"/>
    </source>
</evidence>
<dbReference type="InterPro" id="IPR001128">
    <property type="entry name" value="Cyt_P450"/>
</dbReference>
<dbReference type="PRINTS" id="PR00371">
    <property type="entry name" value="FPNCR"/>
</dbReference>
<dbReference type="FunFam" id="1.10.630.10:FF:000040">
    <property type="entry name" value="Bifunctional cytochrome P450/NADPH--P450 reductase"/>
    <property type="match status" value="1"/>
</dbReference>
<dbReference type="InterPro" id="IPR001709">
    <property type="entry name" value="Flavoprot_Pyr_Nucl_cyt_Rdtase"/>
</dbReference>
<comment type="cofactor">
    <cofactor evidence="1 15 16">
        <name>heme</name>
        <dbReference type="ChEBI" id="CHEBI:30413"/>
    </cofactor>
</comment>
<dbReference type="PANTHER" id="PTHR19384">
    <property type="entry name" value="NITRIC OXIDE SYNTHASE-RELATED"/>
    <property type="match status" value="1"/>
</dbReference>
<dbReference type="Pfam" id="PF00258">
    <property type="entry name" value="Flavodoxin_1"/>
    <property type="match status" value="1"/>
</dbReference>
<dbReference type="STRING" id="1448308.A0A2T2N6V6"/>
<protein>
    <recommendedName>
        <fullName evidence="15">Bifunctional cytochrome P450/NADPH--P450 reductase</fullName>
    </recommendedName>
    <domain>
        <recommendedName>
            <fullName evidence="15">Cytochrome P450</fullName>
            <ecNumber evidence="15">1.14.14.1</ecNumber>
        </recommendedName>
    </domain>
    <domain>
        <recommendedName>
            <fullName evidence="15">NADPH--cytochrome P450 reductase</fullName>
            <ecNumber evidence="15">1.6.2.4</ecNumber>
        </recommendedName>
    </domain>
</protein>
<keyword evidence="11 15" id="KW-0560">Oxidoreductase</keyword>
<evidence type="ECO:0000256" key="9">
    <source>
        <dbReference type="ARBA" id="ARBA00022857"/>
    </source>
</evidence>
<dbReference type="PROSITE" id="PS51384">
    <property type="entry name" value="FAD_FR"/>
    <property type="match status" value="1"/>
</dbReference>
<evidence type="ECO:0000256" key="16">
    <source>
        <dbReference type="PIRSR" id="PIRSR000209-1"/>
    </source>
</evidence>
<keyword evidence="12 15" id="KW-0408">Iron</keyword>
<dbReference type="InterPro" id="IPR001094">
    <property type="entry name" value="Flavdoxin-like"/>
</dbReference>
<dbReference type="SUPFAM" id="SSF52218">
    <property type="entry name" value="Flavoproteins"/>
    <property type="match status" value="1"/>
</dbReference>
<dbReference type="Gene3D" id="2.40.30.10">
    <property type="entry name" value="Translation factors"/>
    <property type="match status" value="1"/>
</dbReference>
<dbReference type="GO" id="GO:0050660">
    <property type="term" value="F:flavin adenine dinucleotide binding"/>
    <property type="evidence" value="ECO:0007669"/>
    <property type="project" value="TreeGrafter"/>
</dbReference>
<name>A0A2T2N6V6_CORCC</name>
<evidence type="ECO:0000256" key="10">
    <source>
        <dbReference type="ARBA" id="ARBA00022982"/>
    </source>
</evidence>
<accession>A0A2T2N6V6</accession>
<evidence type="ECO:0000259" key="18">
    <source>
        <dbReference type="PROSITE" id="PS51384"/>
    </source>
</evidence>
<dbReference type="InterPro" id="IPR017938">
    <property type="entry name" value="Riboflavin_synthase-like_b-brl"/>
</dbReference>
<dbReference type="GO" id="GO:0020037">
    <property type="term" value="F:heme binding"/>
    <property type="evidence" value="ECO:0007669"/>
    <property type="project" value="UniProtKB-UniRule"/>
</dbReference>
<dbReference type="EC" id="1.14.14.1" evidence="15"/>
<keyword evidence="6 15" id="KW-0288">FMN</keyword>
<feature type="domain" description="Flavodoxin-like" evidence="17">
    <location>
        <begin position="502"/>
        <end position="642"/>
    </location>
</feature>
<dbReference type="InterPro" id="IPR029039">
    <property type="entry name" value="Flavoprotein-like_sf"/>
</dbReference>
<dbReference type="GO" id="GO:0070330">
    <property type="term" value="F:aromatase activity"/>
    <property type="evidence" value="ECO:0007669"/>
    <property type="project" value="UniProtKB-UniRule"/>
</dbReference>
<dbReference type="SUPFAM" id="SSF63380">
    <property type="entry name" value="Riboflavin synthase domain-like"/>
    <property type="match status" value="1"/>
</dbReference>
<dbReference type="InterPro" id="IPR039261">
    <property type="entry name" value="FNR_nucleotide-bd"/>
</dbReference>
<dbReference type="EMBL" id="KZ678145">
    <property type="protein sequence ID" value="PSN61154.1"/>
    <property type="molecule type" value="Genomic_DNA"/>
</dbReference>
<keyword evidence="5 15" id="KW-0285">Flavoprotein</keyword>
<dbReference type="Pfam" id="PF00667">
    <property type="entry name" value="FAD_binding_1"/>
    <property type="match status" value="1"/>
</dbReference>
<keyword evidence="3 15" id="KW-0813">Transport</keyword>
<dbReference type="CDD" id="cd11068">
    <property type="entry name" value="CYP120A1"/>
    <property type="match status" value="1"/>
</dbReference>
<dbReference type="Pfam" id="PF00067">
    <property type="entry name" value="p450"/>
    <property type="match status" value="1"/>
</dbReference>
<evidence type="ECO:0000256" key="11">
    <source>
        <dbReference type="ARBA" id="ARBA00023002"/>
    </source>
</evidence>
<keyword evidence="13 15" id="KW-0503">Monooxygenase</keyword>
<organism evidence="19 20">
    <name type="scientific">Corynespora cassiicola Philippines</name>
    <dbReference type="NCBI Taxonomy" id="1448308"/>
    <lineage>
        <taxon>Eukaryota</taxon>
        <taxon>Fungi</taxon>
        <taxon>Dikarya</taxon>
        <taxon>Ascomycota</taxon>
        <taxon>Pezizomycotina</taxon>
        <taxon>Dothideomycetes</taxon>
        <taxon>Pleosporomycetidae</taxon>
        <taxon>Pleosporales</taxon>
        <taxon>Corynesporascaceae</taxon>
        <taxon>Corynespora</taxon>
    </lineage>
</organism>
<sequence length="1077" mass="120238">MTTSEESIPIPQPPTTWFLGNIPDIDPSNAATSFWRLADIYGPIFKLSLPGRDVIVCSNYETVNDLFDWKRFEKQVDGPLKELRALSGDGLFTAYMGEKNWGIAHRMLMPVFGPLGIRKMFPGMLDIVSQMILRWDRFGPDHEILCNDDFTRMAFDAIALCSFGYRFNNFYSDHVHPFIDQMTEVLLESGKKANRLSIENRLRVFAAAHYQQNIKAMHDLCEEIIDERIKHPPPDATDVLAAMLEGKDPETGEKMSPELIRNNMVTFLVAGHETTGGTMGFLLYHLMKNPDKYLKVQEEVDRVVGEGPLEAKHISQLVYIKYAIYEALRFMGPIALGSKHAIKTTKIAGKYEVTPEDQIFVSLRKFHNDPAIWGDDAGTYRPERWLDGGAERLPPNAFKAFGDGPRACIGRGFAEQEMIMATALIFQNFQVEMADPSYDFNLVVTLTLKLGGFRIKARRREGRTLSVLGSGLSVPGKTHAKHDSLHDVTNGGIPPAQEMKPVTVLYGSQAGTCKAYAEELVSNALQFGFKAKAATLDSATENIPKDQPVIIISPSYEGQPADNARKFVSWLEANASSKQLEGVKYAVFSVGNSDWTDTFHRVPKLIDQLFEKMGAQRFVPTGFVDVKYDIMGPWEDWSENMWKDLRESSGTTAAVVRGQLQVDVSSPKFAKHLGGPDISHGTVRVNKNLGGAEVGLPKKHMEVELPLGTSYRSGDYIGILPLNPQATVKRVIHRFGLQPDDEVTITGTNKSFLSPGRPTSVFDLLMARVELGTPASQKQIQALADATPENKRAKLAELAKDDVFKKDILKKRYTILDLLEDNPETQLSFASFIDMLKPLSPRQYSISSSPLANVEFVEGPDGRPMQRLTASITYDVHDEAAWSGHGQFRGVASTYLARQEPGDKVRCFTRATNANFHLPQDPTVPIILVAAGTGLAPMRGFLQERAAIKAARNIALGPAFLYFGCRHHEKDYIYADELKKWEAEGIVTLRPCFSKDDSYSGQKHVPDRIWEDREELADLFGKQGAKIFVCGSASKLAKSSAEVCKKIRRERTGESEEDANKWLDKVKEDRYVSDVFE</sequence>
<keyword evidence="9 15" id="KW-0521">NADP</keyword>
<dbReference type="EC" id="1.6.2.4" evidence="15"/>
<evidence type="ECO:0000256" key="1">
    <source>
        <dbReference type="ARBA" id="ARBA00001971"/>
    </source>
</evidence>
<evidence type="ECO:0000256" key="13">
    <source>
        <dbReference type="ARBA" id="ARBA00023033"/>
    </source>
</evidence>